<keyword evidence="2" id="KW-1185">Reference proteome</keyword>
<evidence type="ECO:0000313" key="1">
    <source>
        <dbReference type="EMBL" id="OGE57059.1"/>
    </source>
</evidence>
<dbReference type="EMBL" id="LXJU01000002">
    <property type="protein sequence ID" value="OGE57059.1"/>
    <property type="molecule type" value="Genomic_DNA"/>
</dbReference>
<protein>
    <submittedName>
        <fullName evidence="1">Uncharacterized protein</fullName>
    </submittedName>
</protein>
<name>A0A1F5LVS5_PENAI</name>
<sequence length="116" mass="12700">MTDIKCFLSRAAINGPGLIPYDFGETGQPKYFDICAGQGTEFKEIALISELFGRTDMSLEGQLRRSSNGFVGLVQEDIEGVIYCKYIGTFNGELIDGGNSARLRSLFPPSNSQYGE</sequence>
<comment type="caution">
    <text evidence="1">The sequence shown here is derived from an EMBL/GenBank/DDBJ whole genome shotgun (WGS) entry which is preliminary data.</text>
</comment>
<proteinExistence type="predicted"/>
<dbReference type="RefSeq" id="XP_022492486.1">
    <property type="nucleotide sequence ID" value="XM_022627797.1"/>
</dbReference>
<dbReference type="AlphaFoldDB" id="A0A1F5LVS5"/>
<gene>
    <name evidence="1" type="ORF">PENARI_c002G09471</name>
</gene>
<reference evidence="1 2" key="1">
    <citation type="journal article" date="2016" name="Sci. Rep.">
        <title>Penicillium arizonense, a new, genome sequenced fungal species, reveals a high chemical diversity in secreted metabolites.</title>
        <authorList>
            <person name="Grijseels S."/>
            <person name="Nielsen J.C."/>
            <person name="Randelovic M."/>
            <person name="Nielsen J."/>
            <person name="Nielsen K.F."/>
            <person name="Workman M."/>
            <person name="Frisvad J.C."/>
        </authorList>
    </citation>
    <scope>NUCLEOTIDE SEQUENCE [LARGE SCALE GENOMIC DNA]</scope>
    <source>
        <strain evidence="1 2">CBS 141311</strain>
    </source>
</reference>
<dbReference type="GeneID" id="34572531"/>
<dbReference type="Proteomes" id="UP000177622">
    <property type="component" value="Unassembled WGS sequence"/>
</dbReference>
<accession>A0A1F5LVS5</accession>
<evidence type="ECO:0000313" key="2">
    <source>
        <dbReference type="Proteomes" id="UP000177622"/>
    </source>
</evidence>
<organism evidence="1 2">
    <name type="scientific">Penicillium arizonense</name>
    <dbReference type="NCBI Taxonomy" id="1835702"/>
    <lineage>
        <taxon>Eukaryota</taxon>
        <taxon>Fungi</taxon>
        <taxon>Dikarya</taxon>
        <taxon>Ascomycota</taxon>
        <taxon>Pezizomycotina</taxon>
        <taxon>Eurotiomycetes</taxon>
        <taxon>Eurotiomycetidae</taxon>
        <taxon>Eurotiales</taxon>
        <taxon>Aspergillaceae</taxon>
        <taxon>Penicillium</taxon>
    </lineage>
</organism>